<keyword evidence="2" id="KW-1185">Reference proteome</keyword>
<name>A0ABP0V157_9BRYO</name>
<organism evidence="1 2">
    <name type="scientific">Sphagnum troendelagicum</name>
    <dbReference type="NCBI Taxonomy" id="128251"/>
    <lineage>
        <taxon>Eukaryota</taxon>
        <taxon>Viridiplantae</taxon>
        <taxon>Streptophyta</taxon>
        <taxon>Embryophyta</taxon>
        <taxon>Bryophyta</taxon>
        <taxon>Sphagnophytina</taxon>
        <taxon>Sphagnopsida</taxon>
        <taxon>Sphagnales</taxon>
        <taxon>Sphagnaceae</taxon>
        <taxon>Sphagnum</taxon>
    </lineage>
</organism>
<gene>
    <name evidence="1" type="ORF">CSSPTR1EN2_LOCUS22248</name>
</gene>
<evidence type="ECO:0000313" key="2">
    <source>
        <dbReference type="Proteomes" id="UP001497512"/>
    </source>
</evidence>
<reference evidence="1" key="1">
    <citation type="submission" date="2024-02" db="EMBL/GenBank/DDBJ databases">
        <authorList>
            <consortium name="ELIXIR-Norway"/>
            <consortium name="Elixir Norway"/>
        </authorList>
    </citation>
    <scope>NUCLEOTIDE SEQUENCE</scope>
</reference>
<dbReference type="EMBL" id="OZ019900">
    <property type="protein sequence ID" value="CAK9234500.1"/>
    <property type="molecule type" value="Genomic_DNA"/>
</dbReference>
<accession>A0ABP0V157</accession>
<protein>
    <submittedName>
        <fullName evidence="1">Uncharacterized protein</fullName>
    </submittedName>
</protein>
<evidence type="ECO:0000313" key="1">
    <source>
        <dbReference type="EMBL" id="CAK9234500.1"/>
    </source>
</evidence>
<sequence>MNICCTRRFQSGSGECLTTVKSAVLILRAYRAHTNTHTHRWNLTKLSVASCLRPRRLPRGLDVYLHE</sequence>
<proteinExistence type="predicted"/>
<dbReference type="Proteomes" id="UP001497512">
    <property type="component" value="Chromosome 8"/>
</dbReference>